<dbReference type="Proteomes" id="UP000759298">
    <property type="component" value="Unassembled WGS sequence"/>
</dbReference>
<organism evidence="1 2">
    <name type="scientific">Alteriqipengyuania abyssalis</name>
    <dbReference type="NCBI Taxonomy" id="2860200"/>
    <lineage>
        <taxon>Bacteria</taxon>
        <taxon>Pseudomonadati</taxon>
        <taxon>Pseudomonadota</taxon>
        <taxon>Alphaproteobacteria</taxon>
        <taxon>Sphingomonadales</taxon>
        <taxon>Erythrobacteraceae</taxon>
        <taxon>Alteriqipengyuania</taxon>
    </lineage>
</organism>
<dbReference type="EMBL" id="JAHWXP010000002">
    <property type="protein sequence ID" value="MBY8336797.1"/>
    <property type="molecule type" value="Genomic_DNA"/>
</dbReference>
<accession>A0ABS7PCK8</accession>
<comment type="caution">
    <text evidence="1">The sequence shown here is derived from an EMBL/GenBank/DDBJ whole genome shotgun (WGS) entry which is preliminary data.</text>
</comment>
<protein>
    <submittedName>
        <fullName evidence="1">DUF2793 domain-containing protein</fullName>
    </submittedName>
</protein>
<evidence type="ECO:0000313" key="1">
    <source>
        <dbReference type="EMBL" id="MBY8336797.1"/>
    </source>
</evidence>
<proteinExistence type="predicted"/>
<gene>
    <name evidence="1" type="ORF">KYN89_07025</name>
</gene>
<name>A0ABS7PCK8_9SPHN</name>
<dbReference type="Pfam" id="PF10983">
    <property type="entry name" value="DUF2793"/>
    <property type="match status" value="1"/>
</dbReference>
<dbReference type="InterPro" id="IPR021251">
    <property type="entry name" value="DUF2793"/>
</dbReference>
<keyword evidence="2" id="KW-1185">Reference proteome</keyword>
<evidence type="ECO:0000313" key="2">
    <source>
        <dbReference type="Proteomes" id="UP000759298"/>
    </source>
</evidence>
<dbReference type="RefSeq" id="WP_222824429.1">
    <property type="nucleotide sequence ID" value="NZ_JAHWXP010000002.1"/>
</dbReference>
<reference evidence="1 2" key="1">
    <citation type="submission" date="2021-07" db="EMBL/GenBank/DDBJ databases">
        <title>Alteriqipengyuania abyssalis NZ-12B nov, sp.nov isolated from deep sea sponge in pacific ocean.</title>
        <authorList>
            <person name="Tareen S."/>
            <person name="Wink J."/>
        </authorList>
    </citation>
    <scope>NUCLEOTIDE SEQUENCE [LARGE SCALE GENOMIC DNA]</scope>
    <source>
        <strain evidence="1 2">NZ-12B</strain>
    </source>
</reference>
<sequence>MSIPPEFAARSPRNDLPFLFVAQAQKEATVNEALARIDALLRPVVEGEAENPPAEPAEGAGWIVGAEAQGEWTGRDGALAFRIAGRWIYAHPWEGTVVFDRALGGLRHWRDGWQTVALPTIPTGGATIDTEARSAIAELIVQLRASGLGI</sequence>